<evidence type="ECO:0000256" key="1">
    <source>
        <dbReference type="ARBA" id="ARBA00009903"/>
    </source>
</evidence>
<evidence type="ECO:0000256" key="10">
    <source>
        <dbReference type="ARBA" id="ARBA00048679"/>
    </source>
</evidence>
<evidence type="ECO:0000256" key="3">
    <source>
        <dbReference type="ARBA" id="ARBA00022527"/>
    </source>
</evidence>
<dbReference type="GO" id="GO:0007010">
    <property type="term" value="P:cytoskeleton organization"/>
    <property type="evidence" value="ECO:0007669"/>
    <property type="project" value="UniProtKB-ARBA"/>
</dbReference>
<dbReference type="FunFam" id="1.10.510.10:FF:000024">
    <property type="entry name" value="Probable serine/threonine-protein kinase cot-1"/>
    <property type="match status" value="1"/>
</dbReference>
<dbReference type="GO" id="GO:0004674">
    <property type="term" value="F:protein serine/threonine kinase activity"/>
    <property type="evidence" value="ECO:0007669"/>
    <property type="project" value="UniProtKB-KW"/>
</dbReference>
<evidence type="ECO:0000313" key="13">
    <source>
        <dbReference type="EnsemblPlants" id="LPERR12G15800.1"/>
    </source>
</evidence>
<dbReference type="Gene3D" id="1.10.510.10">
    <property type="entry name" value="Transferase(Phosphotransferase) domain 1"/>
    <property type="match status" value="2"/>
</dbReference>
<accession>A0A0D9Y1E9</accession>
<evidence type="ECO:0000256" key="6">
    <source>
        <dbReference type="ARBA" id="ARBA00022741"/>
    </source>
</evidence>
<evidence type="ECO:0000256" key="8">
    <source>
        <dbReference type="ARBA" id="ARBA00022840"/>
    </source>
</evidence>
<reference evidence="13 14" key="1">
    <citation type="submission" date="2012-08" db="EMBL/GenBank/DDBJ databases">
        <title>Oryza genome evolution.</title>
        <authorList>
            <person name="Wing R.A."/>
        </authorList>
    </citation>
    <scope>NUCLEOTIDE SEQUENCE</scope>
</reference>
<evidence type="ECO:0000256" key="4">
    <source>
        <dbReference type="ARBA" id="ARBA00022553"/>
    </source>
</evidence>
<keyword evidence="6" id="KW-0547">Nucleotide-binding</keyword>
<feature type="region of interest" description="Disordered" evidence="11">
    <location>
        <begin position="73"/>
        <end position="105"/>
    </location>
</feature>
<dbReference type="InterPro" id="IPR008271">
    <property type="entry name" value="Ser/Thr_kinase_AS"/>
</dbReference>
<feature type="domain" description="Protein kinase" evidence="12">
    <location>
        <begin position="127"/>
        <end position="440"/>
    </location>
</feature>
<evidence type="ECO:0000259" key="12">
    <source>
        <dbReference type="PROSITE" id="PS50011"/>
    </source>
</evidence>
<keyword evidence="8" id="KW-0067">ATP-binding</keyword>
<dbReference type="SMART" id="SM00220">
    <property type="entry name" value="S_TKc"/>
    <property type="match status" value="1"/>
</dbReference>
<comment type="similarity">
    <text evidence="1">Belongs to the protein kinase superfamily. AGC Ser/Thr protein kinase family.</text>
</comment>
<dbReference type="EnsemblPlants" id="LPERR12G15800.1">
    <property type="protein sequence ID" value="LPERR12G15800.1"/>
    <property type="gene ID" value="LPERR12G15800"/>
</dbReference>
<dbReference type="AlphaFoldDB" id="A0A0D9Y1E9"/>
<evidence type="ECO:0000256" key="5">
    <source>
        <dbReference type="ARBA" id="ARBA00022679"/>
    </source>
</evidence>
<keyword evidence="5" id="KW-0808">Transferase</keyword>
<evidence type="ECO:0000256" key="11">
    <source>
        <dbReference type="SAM" id="MobiDB-lite"/>
    </source>
</evidence>
<dbReference type="SUPFAM" id="SSF56112">
    <property type="entry name" value="Protein kinase-like (PK-like)"/>
    <property type="match status" value="1"/>
</dbReference>
<dbReference type="PANTHER" id="PTHR45637">
    <property type="entry name" value="FLIPPASE KINASE 1-RELATED"/>
    <property type="match status" value="1"/>
</dbReference>
<reference evidence="14" key="2">
    <citation type="submission" date="2013-12" db="EMBL/GenBank/DDBJ databases">
        <authorList>
            <person name="Yu Y."/>
            <person name="Lee S."/>
            <person name="de Baynast K."/>
            <person name="Wissotski M."/>
            <person name="Liu L."/>
            <person name="Talag J."/>
            <person name="Goicoechea J."/>
            <person name="Angelova A."/>
            <person name="Jetty R."/>
            <person name="Kudrna D."/>
            <person name="Golser W."/>
            <person name="Rivera L."/>
            <person name="Zhang J."/>
            <person name="Wing R."/>
        </authorList>
    </citation>
    <scope>NUCLEOTIDE SEQUENCE</scope>
</reference>
<comment type="catalytic activity">
    <reaction evidence="10">
        <text>L-seryl-[protein] + ATP = O-phospho-L-seryl-[protein] + ADP + H(+)</text>
        <dbReference type="Rhea" id="RHEA:17989"/>
        <dbReference type="Rhea" id="RHEA-COMP:9863"/>
        <dbReference type="Rhea" id="RHEA-COMP:11604"/>
        <dbReference type="ChEBI" id="CHEBI:15378"/>
        <dbReference type="ChEBI" id="CHEBI:29999"/>
        <dbReference type="ChEBI" id="CHEBI:30616"/>
        <dbReference type="ChEBI" id="CHEBI:83421"/>
        <dbReference type="ChEBI" id="CHEBI:456216"/>
        <dbReference type="EC" id="2.7.11.1"/>
    </reaction>
</comment>
<dbReference type="Proteomes" id="UP000032180">
    <property type="component" value="Chromosome 12"/>
</dbReference>
<dbReference type="eggNOG" id="KOG0610">
    <property type="taxonomic scope" value="Eukaryota"/>
</dbReference>
<dbReference type="InterPro" id="IPR000719">
    <property type="entry name" value="Prot_kinase_dom"/>
</dbReference>
<organism evidence="13 14">
    <name type="scientific">Leersia perrieri</name>
    <dbReference type="NCBI Taxonomy" id="77586"/>
    <lineage>
        <taxon>Eukaryota</taxon>
        <taxon>Viridiplantae</taxon>
        <taxon>Streptophyta</taxon>
        <taxon>Embryophyta</taxon>
        <taxon>Tracheophyta</taxon>
        <taxon>Spermatophyta</taxon>
        <taxon>Magnoliopsida</taxon>
        <taxon>Liliopsida</taxon>
        <taxon>Poales</taxon>
        <taxon>Poaceae</taxon>
        <taxon>BOP clade</taxon>
        <taxon>Oryzoideae</taxon>
        <taxon>Oryzeae</taxon>
        <taxon>Oryzinae</taxon>
        <taxon>Leersia</taxon>
    </lineage>
</organism>
<sequence>MVAAVRAAAALPKPEMKELSPSPSPSPAKKAAAAAEMERFSDEDTTAPNSSLSSAASSAAGSLARCSTLSRLSFDCSPSPPPPPQSTVASPSSPPPPSRPHRSGDAAWAAIRAAAIAAAAPLGPRDFKLLRRIGGGDIGTVYLCRLRHHSPESIPSPLFAMKVIDRRAVAKKQKEHRAAAEKRILRRLDHPFLPTLFADFEFESYSCAVTEFCAGGDLHTLRHRLPGGKFPIAAARFYAGEILLALEYLHLIGVVYRDLKSENVLIRGDGHLMLTDFDLSLLSPSSSTIAVDQVNSDDEDDADVSASCFPLLRRRKGSRRKGDTWRVRVVVEGRSGSMVGTHEYVAPEVAAGGEHDVAVDWWAYGVFVYELVYGRTPFAGESNEATLRNIVRKPLEFPGGVVAGEEAAARDLIGRLLEKDPARRLGSRRGAGEVKAHPFFRGVNLALLRSSRPPFVPGAGGVNAASAAAMRRSQSCKVAAAAATKKVFDGGRFDMF</sequence>
<keyword evidence="4" id="KW-0597">Phosphoprotein</keyword>
<dbReference type="PROSITE" id="PS50011">
    <property type="entry name" value="PROTEIN_KINASE_DOM"/>
    <property type="match status" value="1"/>
</dbReference>
<dbReference type="HOGENOM" id="CLU_000288_63_30_1"/>
<reference evidence="13" key="3">
    <citation type="submission" date="2015-04" db="UniProtKB">
        <authorList>
            <consortium name="EnsemblPlants"/>
        </authorList>
    </citation>
    <scope>IDENTIFICATION</scope>
</reference>
<dbReference type="Gramene" id="LPERR12G15800.1">
    <property type="protein sequence ID" value="LPERR12G15800.1"/>
    <property type="gene ID" value="LPERR12G15800"/>
</dbReference>
<proteinExistence type="inferred from homology"/>
<comment type="catalytic activity">
    <reaction evidence="9">
        <text>L-threonyl-[protein] + ATP = O-phospho-L-threonyl-[protein] + ADP + H(+)</text>
        <dbReference type="Rhea" id="RHEA:46608"/>
        <dbReference type="Rhea" id="RHEA-COMP:11060"/>
        <dbReference type="Rhea" id="RHEA-COMP:11605"/>
        <dbReference type="ChEBI" id="CHEBI:15378"/>
        <dbReference type="ChEBI" id="CHEBI:30013"/>
        <dbReference type="ChEBI" id="CHEBI:30616"/>
        <dbReference type="ChEBI" id="CHEBI:61977"/>
        <dbReference type="ChEBI" id="CHEBI:456216"/>
        <dbReference type="EC" id="2.7.11.1"/>
    </reaction>
</comment>
<dbReference type="GO" id="GO:0005524">
    <property type="term" value="F:ATP binding"/>
    <property type="evidence" value="ECO:0007669"/>
    <property type="project" value="UniProtKB-KW"/>
</dbReference>
<dbReference type="Gene3D" id="3.30.200.20">
    <property type="entry name" value="Phosphorylase Kinase, domain 1"/>
    <property type="match status" value="1"/>
</dbReference>
<keyword evidence="14" id="KW-1185">Reference proteome</keyword>
<evidence type="ECO:0000313" key="14">
    <source>
        <dbReference type="Proteomes" id="UP000032180"/>
    </source>
</evidence>
<evidence type="ECO:0000256" key="9">
    <source>
        <dbReference type="ARBA" id="ARBA00047899"/>
    </source>
</evidence>
<dbReference type="STRING" id="77586.A0A0D9Y1E9"/>
<feature type="compositionally biased region" description="Low complexity" evidence="11">
    <location>
        <begin position="1"/>
        <end position="13"/>
    </location>
</feature>
<evidence type="ECO:0000256" key="7">
    <source>
        <dbReference type="ARBA" id="ARBA00022777"/>
    </source>
</evidence>
<dbReference type="Pfam" id="PF00069">
    <property type="entry name" value="Pkinase"/>
    <property type="match status" value="2"/>
</dbReference>
<dbReference type="InterPro" id="IPR011009">
    <property type="entry name" value="Kinase-like_dom_sf"/>
</dbReference>
<dbReference type="EC" id="2.7.11.1" evidence="2"/>
<keyword evidence="3" id="KW-0723">Serine/threonine-protein kinase</keyword>
<keyword evidence="7" id="KW-0418">Kinase</keyword>
<evidence type="ECO:0000256" key="2">
    <source>
        <dbReference type="ARBA" id="ARBA00012513"/>
    </source>
</evidence>
<dbReference type="PROSITE" id="PS00108">
    <property type="entry name" value="PROTEIN_KINASE_ST"/>
    <property type="match status" value="1"/>
</dbReference>
<name>A0A0D9Y1E9_9ORYZ</name>
<feature type="region of interest" description="Disordered" evidence="11">
    <location>
        <begin position="1"/>
        <end position="57"/>
    </location>
</feature>
<protein>
    <recommendedName>
        <fullName evidence="2">non-specific serine/threonine protein kinase</fullName>
        <ecNumber evidence="2">2.7.11.1</ecNumber>
    </recommendedName>
</protein>